<dbReference type="RefSeq" id="WP_028872040.1">
    <property type="nucleotide sequence ID" value="NZ_VOSB01000015.1"/>
</dbReference>
<feature type="repeat" description="ANK" evidence="3">
    <location>
        <begin position="301"/>
        <end position="333"/>
    </location>
</feature>
<dbReference type="AlphaFoldDB" id="A0A5C7B8Y7"/>
<feature type="repeat" description="ANK" evidence="3">
    <location>
        <begin position="334"/>
        <end position="366"/>
    </location>
</feature>
<feature type="repeat" description="ANK" evidence="3">
    <location>
        <begin position="440"/>
        <end position="473"/>
    </location>
</feature>
<dbReference type="PANTHER" id="PTHR24123">
    <property type="entry name" value="ANKYRIN REPEAT-CONTAINING"/>
    <property type="match status" value="1"/>
</dbReference>
<dbReference type="EMBL" id="VOSB01000015">
    <property type="protein sequence ID" value="TXE16905.1"/>
    <property type="molecule type" value="Genomic_DNA"/>
</dbReference>
<feature type="repeat" description="ANK" evidence="3">
    <location>
        <begin position="407"/>
        <end position="439"/>
    </location>
</feature>
<dbReference type="STRING" id="1123037.GCA_000425305_02232"/>
<evidence type="ECO:0000256" key="1">
    <source>
        <dbReference type="ARBA" id="ARBA00022737"/>
    </source>
</evidence>
<feature type="chain" id="PRO_5022731326" evidence="4">
    <location>
        <begin position="22"/>
        <end position="499"/>
    </location>
</feature>
<feature type="repeat" description="ANK" evidence="3">
    <location>
        <begin position="93"/>
        <end position="125"/>
    </location>
</feature>
<protein>
    <submittedName>
        <fullName evidence="5">Ankyrin repeat domain-containing protein</fullName>
    </submittedName>
</protein>
<comment type="caution">
    <text evidence="5">The sequence shown here is derived from an EMBL/GenBank/DDBJ whole genome shotgun (WGS) entry which is preliminary data.</text>
</comment>
<dbReference type="Pfam" id="PF13637">
    <property type="entry name" value="Ank_4"/>
    <property type="match status" value="1"/>
</dbReference>
<name>A0A5C7B8Y7_9FLAO</name>
<dbReference type="Pfam" id="PF12796">
    <property type="entry name" value="Ank_2"/>
    <property type="match status" value="3"/>
</dbReference>
<dbReference type="PROSITE" id="PS50088">
    <property type="entry name" value="ANK_REPEAT"/>
    <property type="match status" value="6"/>
</dbReference>
<dbReference type="PROSITE" id="PS50297">
    <property type="entry name" value="ANK_REP_REGION"/>
    <property type="match status" value="5"/>
</dbReference>
<dbReference type="SUPFAM" id="SSF48403">
    <property type="entry name" value="Ankyrin repeat"/>
    <property type="match status" value="2"/>
</dbReference>
<dbReference type="Gene3D" id="1.25.40.20">
    <property type="entry name" value="Ankyrin repeat-containing domain"/>
    <property type="match status" value="2"/>
</dbReference>
<dbReference type="InterPro" id="IPR051165">
    <property type="entry name" value="Multifunctional_ANK_Repeat"/>
</dbReference>
<evidence type="ECO:0000256" key="2">
    <source>
        <dbReference type="ARBA" id="ARBA00023043"/>
    </source>
</evidence>
<keyword evidence="1" id="KW-0677">Repeat</keyword>
<keyword evidence="2 3" id="KW-0040">ANK repeat</keyword>
<organism evidence="5 6">
    <name type="scientific">Psychroserpens burtonensis</name>
    <dbReference type="NCBI Taxonomy" id="49278"/>
    <lineage>
        <taxon>Bacteria</taxon>
        <taxon>Pseudomonadati</taxon>
        <taxon>Bacteroidota</taxon>
        <taxon>Flavobacteriia</taxon>
        <taxon>Flavobacteriales</taxon>
        <taxon>Flavobacteriaceae</taxon>
        <taxon>Psychroserpens</taxon>
    </lineage>
</organism>
<dbReference type="Proteomes" id="UP000321938">
    <property type="component" value="Unassembled WGS sequence"/>
</dbReference>
<evidence type="ECO:0000256" key="4">
    <source>
        <dbReference type="SAM" id="SignalP"/>
    </source>
</evidence>
<feature type="signal peptide" evidence="4">
    <location>
        <begin position="1"/>
        <end position="21"/>
    </location>
</feature>
<dbReference type="OrthoDB" id="2575953at2"/>
<reference evidence="5 6" key="1">
    <citation type="submission" date="2019-08" db="EMBL/GenBank/DDBJ databases">
        <title>Genome of Psychroserpens burtonensis ACAM 167.</title>
        <authorList>
            <person name="Bowman J.P."/>
        </authorList>
    </citation>
    <scope>NUCLEOTIDE SEQUENCE [LARGE SCALE GENOMIC DNA]</scope>
    <source>
        <strain evidence="5 6">ACAM 167</strain>
    </source>
</reference>
<evidence type="ECO:0000313" key="6">
    <source>
        <dbReference type="Proteomes" id="UP000321938"/>
    </source>
</evidence>
<dbReference type="InterPro" id="IPR002110">
    <property type="entry name" value="Ankyrin_rpt"/>
</dbReference>
<evidence type="ECO:0000256" key="3">
    <source>
        <dbReference type="PROSITE-ProRule" id="PRU00023"/>
    </source>
</evidence>
<accession>A0A5C7B8Y7</accession>
<keyword evidence="6" id="KW-1185">Reference proteome</keyword>
<evidence type="ECO:0000313" key="5">
    <source>
        <dbReference type="EMBL" id="TXE16905.1"/>
    </source>
</evidence>
<dbReference type="SMART" id="SM00248">
    <property type="entry name" value="ANK"/>
    <property type="match status" value="10"/>
</dbReference>
<dbReference type="InterPro" id="IPR036770">
    <property type="entry name" value="Ankyrin_rpt-contain_sf"/>
</dbReference>
<proteinExistence type="predicted"/>
<dbReference type="PANTHER" id="PTHR24123:SF33">
    <property type="entry name" value="PROTEIN HOS4"/>
    <property type="match status" value="1"/>
</dbReference>
<sequence>MRTFKLITTVLILTIFTPFFAQESNVFLNREFWKTNPSVSIVKKKIKLGNNPAQLNNNAFDAMSYALIENVDNKTIKYLLKQPRNDVNKLTHDGRTFIFWAAYKGNLEMMAYLVSQGAKTDIIDSHGYSVASFAARSGVQYIELYEFLVKHGAQFSEEKNHDGANALLLVASSLNDFKLVEYFTSNGIDLNTTDNFGNGIFNYAAKGGNTKMLDRLIEKGISHKGLNKNGGNAMLFASQGSRGGKTNLGTYMFLEEKGIAANVIGENGRNPLHAISYNSEDLEIYRFFIKHGVDSNLQDNGGNSPFMNAANSNTLPVVKFLYSYVKDINAKDENGQSALVMAVNRNDVDIIDFLLKKQADINTVDNEENTLSYYLLNNFQVNNTKAFEDKLSLLKSNGLVINQTQNNGNTLLHIATERSNLELLKRLETFDIDINAKNTNGFTVLQIAAMKAKHQDILKYLIGKGADKTVMTDFDESVYDLANENELLQQRNIDINFLK</sequence>
<feature type="repeat" description="ANK" evidence="3">
    <location>
        <begin position="267"/>
        <end position="300"/>
    </location>
</feature>
<keyword evidence="4" id="KW-0732">Signal</keyword>
<gene>
    <name evidence="5" type="ORF">ES692_11165</name>
</gene>